<dbReference type="GeneID" id="43600411"/>
<feature type="region of interest" description="Disordered" evidence="1">
    <location>
        <begin position="109"/>
        <end position="136"/>
    </location>
</feature>
<protein>
    <submittedName>
        <fullName evidence="2">Uncharacterized protein</fullName>
    </submittedName>
</protein>
<name>A0A370TGW4_9HELO</name>
<evidence type="ECO:0000256" key="1">
    <source>
        <dbReference type="SAM" id="MobiDB-lite"/>
    </source>
</evidence>
<sequence length="276" mass="31855">MEFNVEGNPRAPSIANQDPMALKSILNPVIKDEANPSEANSSEAGSFDESINRLAISINFQTTQDNSRARDGQSYQLSRYVSLNDHMPRRVHSQIGHRHPRCLHDARSLSRRCQIRRERSPTDRRPRGPNANKEYTREQTDWIRYMKEDCNVGWKFHASKFAQQFPDVRETNQGFSSRYYRDNTVPRPDENWNTIIGKDGKAELIIASVRSRSTPEGRALDIPYTLIEKHPERALQYSWVSEEHKAEARRIELGLASKGNKAKWRALIRRVEAEGL</sequence>
<comment type="caution">
    <text evidence="2">The sequence shown here is derived from an EMBL/GenBank/DDBJ whole genome shotgun (WGS) entry which is preliminary data.</text>
</comment>
<evidence type="ECO:0000313" key="2">
    <source>
        <dbReference type="EMBL" id="RDL34434.1"/>
    </source>
</evidence>
<accession>A0A370TGW4</accession>
<reference evidence="2 3" key="1">
    <citation type="journal article" date="2018" name="IMA Fungus">
        <title>IMA Genome-F 9: Draft genome sequence of Annulohypoxylon stygium, Aspergillus mulundensis, Berkeleyomyces basicola (syn. Thielaviopsis basicola), Ceratocystis smalleyi, two Cercospora beticola strains, Coleophoma cylindrospora, Fusarium fracticaudum, Phialophora cf. hyalina, and Morchella septimelata.</title>
        <authorList>
            <person name="Wingfield B.D."/>
            <person name="Bills G.F."/>
            <person name="Dong Y."/>
            <person name="Huang W."/>
            <person name="Nel W.J."/>
            <person name="Swalarsk-Parry B.S."/>
            <person name="Vaghefi N."/>
            <person name="Wilken P.M."/>
            <person name="An Z."/>
            <person name="de Beer Z.W."/>
            <person name="De Vos L."/>
            <person name="Chen L."/>
            <person name="Duong T.A."/>
            <person name="Gao Y."/>
            <person name="Hammerbacher A."/>
            <person name="Kikkert J.R."/>
            <person name="Li Y."/>
            <person name="Li H."/>
            <person name="Li K."/>
            <person name="Li Q."/>
            <person name="Liu X."/>
            <person name="Ma X."/>
            <person name="Naidoo K."/>
            <person name="Pethybridge S.J."/>
            <person name="Sun J."/>
            <person name="Steenkamp E.T."/>
            <person name="van der Nest M.A."/>
            <person name="van Wyk S."/>
            <person name="Wingfield M.J."/>
            <person name="Xiong C."/>
            <person name="Yue Q."/>
            <person name="Zhang X."/>
        </authorList>
    </citation>
    <scope>NUCLEOTIDE SEQUENCE [LARGE SCALE GENOMIC DNA]</scope>
    <source>
        <strain evidence="2 3">BP 5553</strain>
    </source>
</reference>
<evidence type="ECO:0000313" key="3">
    <source>
        <dbReference type="Proteomes" id="UP000254866"/>
    </source>
</evidence>
<dbReference type="EMBL" id="NPIC01000007">
    <property type="protein sequence ID" value="RDL34434.1"/>
    <property type="molecule type" value="Genomic_DNA"/>
</dbReference>
<dbReference type="Proteomes" id="UP000254866">
    <property type="component" value="Unassembled WGS sequence"/>
</dbReference>
<feature type="compositionally biased region" description="Basic and acidic residues" evidence="1">
    <location>
        <begin position="115"/>
        <end position="126"/>
    </location>
</feature>
<keyword evidence="3" id="KW-1185">Reference proteome</keyword>
<dbReference type="OrthoDB" id="3921745at2759"/>
<gene>
    <name evidence="2" type="ORF">BP5553_07562</name>
</gene>
<dbReference type="RefSeq" id="XP_031867416.1">
    <property type="nucleotide sequence ID" value="XM_032016185.1"/>
</dbReference>
<organism evidence="2 3">
    <name type="scientific">Venustampulla echinocandica</name>
    <dbReference type="NCBI Taxonomy" id="2656787"/>
    <lineage>
        <taxon>Eukaryota</taxon>
        <taxon>Fungi</taxon>
        <taxon>Dikarya</taxon>
        <taxon>Ascomycota</taxon>
        <taxon>Pezizomycotina</taxon>
        <taxon>Leotiomycetes</taxon>
        <taxon>Helotiales</taxon>
        <taxon>Pleuroascaceae</taxon>
        <taxon>Venustampulla</taxon>
    </lineage>
</organism>
<dbReference type="AlphaFoldDB" id="A0A370TGW4"/>
<proteinExistence type="predicted"/>